<gene>
    <name evidence="2" type="ORF">GJA_3009</name>
</gene>
<keyword evidence="3" id="KW-1185">Reference proteome</keyword>
<dbReference type="eggNOG" id="ENOG5033N4I">
    <property type="taxonomic scope" value="Bacteria"/>
</dbReference>
<dbReference type="PATRIC" id="fig|1349767.4.peg.4717"/>
<dbReference type="HOGENOM" id="CLU_168906_0_0_4"/>
<dbReference type="Gene3D" id="2.60.40.2280">
    <property type="entry name" value="Heavy-metal resistance protein CzcE"/>
    <property type="match status" value="1"/>
</dbReference>
<proteinExistence type="predicted"/>
<feature type="signal peptide" evidence="1">
    <location>
        <begin position="1"/>
        <end position="22"/>
    </location>
</feature>
<dbReference type="KEGG" id="jag:GJA_3009"/>
<name>W0V7Q9_9BURK</name>
<organism evidence="2 3">
    <name type="scientific">Janthinobacterium agaricidamnosum NBRC 102515 = DSM 9628</name>
    <dbReference type="NCBI Taxonomy" id="1349767"/>
    <lineage>
        <taxon>Bacteria</taxon>
        <taxon>Pseudomonadati</taxon>
        <taxon>Pseudomonadota</taxon>
        <taxon>Betaproteobacteria</taxon>
        <taxon>Burkholderiales</taxon>
        <taxon>Oxalobacteraceae</taxon>
        <taxon>Janthinobacterium</taxon>
    </lineage>
</organism>
<accession>W0V7Q9</accession>
<keyword evidence="1" id="KW-0732">Signal</keyword>
<dbReference type="EMBL" id="HG322949">
    <property type="protein sequence ID" value="CDG83635.1"/>
    <property type="molecule type" value="Genomic_DNA"/>
</dbReference>
<evidence type="ECO:0000313" key="2">
    <source>
        <dbReference type="EMBL" id="CDG83635.1"/>
    </source>
</evidence>
<dbReference type="RefSeq" id="WP_051780842.1">
    <property type="nucleotide sequence ID" value="NZ_BCTH01000082.1"/>
</dbReference>
<dbReference type="InterPro" id="IPR038674">
    <property type="entry name" value="CzcE_sf"/>
</dbReference>
<feature type="chain" id="PRO_5004797439" description="Heavy-metal resistance protein CzcE" evidence="1">
    <location>
        <begin position="23"/>
        <end position="111"/>
    </location>
</feature>
<evidence type="ECO:0000313" key="3">
    <source>
        <dbReference type="Proteomes" id="UP000027604"/>
    </source>
</evidence>
<dbReference type="Pfam" id="PF16986">
    <property type="entry name" value="CzcE"/>
    <property type="match status" value="1"/>
</dbReference>
<evidence type="ECO:0000256" key="1">
    <source>
        <dbReference type="SAM" id="SignalP"/>
    </source>
</evidence>
<dbReference type="InterPro" id="IPR031560">
    <property type="entry name" value="CzcE"/>
</dbReference>
<dbReference type="STRING" id="1349767.GJA_3009"/>
<protein>
    <recommendedName>
        <fullName evidence="4">Heavy-metal resistance protein CzcE</fullName>
    </recommendedName>
</protein>
<evidence type="ECO:0008006" key="4">
    <source>
        <dbReference type="Google" id="ProtNLM"/>
    </source>
</evidence>
<reference evidence="2 3" key="1">
    <citation type="journal article" date="2015" name="Genome Announc.">
        <title>Genome Sequence of Mushroom Soft-Rot Pathogen Janthinobacterium agaricidamnosum.</title>
        <authorList>
            <person name="Graupner K."/>
            <person name="Lackner G."/>
            <person name="Hertweck C."/>
        </authorList>
    </citation>
    <scope>NUCLEOTIDE SEQUENCE [LARGE SCALE GENOMIC DNA]</scope>
    <source>
        <strain evidence="3">NBRC 102515 / DSM 9628</strain>
    </source>
</reference>
<dbReference type="Proteomes" id="UP000027604">
    <property type="component" value="Chromosome I"/>
</dbReference>
<dbReference type="OrthoDB" id="8720747at2"/>
<sequence>MRKSFRAAILCAALPASFAASAQTNTVHDAPYGSAAPASAAQRQVSITPDTASVNVSNGETVEFKLNGGSFTYHFATLRREASFDLAQIAPAGAASGKVTVYVAANPLYAN</sequence>
<dbReference type="AlphaFoldDB" id="W0V7Q9"/>